<comment type="caution">
    <text evidence="1">The sequence shown here is derived from an EMBL/GenBank/DDBJ whole genome shotgun (WGS) entry which is preliminary data.</text>
</comment>
<protein>
    <submittedName>
        <fullName evidence="1">Uncharacterized protein</fullName>
    </submittedName>
</protein>
<dbReference type="EMBL" id="BPLQ01007280">
    <property type="protein sequence ID" value="GIY29152.1"/>
    <property type="molecule type" value="Genomic_DNA"/>
</dbReference>
<keyword evidence="2" id="KW-1185">Reference proteome</keyword>
<accession>A0AAV4S6L4</accession>
<organism evidence="1 2">
    <name type="scientific">Caerostris darwini</name>
    <dbReference type="NCBI Taxonomy" id="1538125"/>
    <lineage>
        <taxon>Eukaryota</taxon>
        <taxon>Metazoa</taxon>
        <taxon>Ecdysozoa</taxon>
        <taxon>Arthropoda</taxon>
        <taxon>Chelicerata</taxon>
        <taxon>Arachnida</taxon>
        <taxon>Araneae</taxon>
        <taxon>Araneomorphae</taxon>
        <taxon>Entelegynae</taxon>
        <taxon>Araneoidea</taxon>
        <taxon>Araneidae</taxon>
        <taxon>Caerostris</taxon>
    </lineage>
</organism>
<dbReference type="AlphaFoldDB" id="A0AAV4S6L4"/>
<name>A0AAV4S6L4_9ARAC</name>
<gene>
    <name evidence="1" type="ORF">CDAR_517191</name>
</gene>
<dbReference type="Proteomes" id="UP001054837">
    <property type="component" value="Unassembled WGS sequence"/>
</dbReference>
<evidence type="ECO:0000313" key="2">
    <source>
        <dbReference type="Proteomes" id="UP001054837"/>
    </source>
</evidence>
<sequence length="130" mass="13740">MKAYCSINAAVPTIGGFQRTPFHQERSGDELLNKDTLSSHSSGIRSICMPGSESEPVQLLPLLLDLSLASLLKSTPSPLISNCESWKIFVCVFTDLVIVLLLTDAHSEGIVESGGADGDKCATDGGGWSS</sequence>
<proteinExistence type="predicted"/>
<evidence type="ECO:0000313" key="1">
    <source>
        <dbReference type="EMBL" id="GIY29152.1"/>
    </source>
</evidence>
<reference evidence="1 2" key="1">
    <citation type="submission" date="2021-06" db="EMBL/GenBank/DDBJ databases">
        <title>Caerostris darwini draft genome.</title>
        <authorList>
            <person name="Kono N."/>
            <person name="Arakawa K."/>
        </authorList>
    </citation>
    <scope>NUCLEOTIDE SEQUENCE [LARGE SCALE GENOMIC DNA]</scope>
</reference>